<sequence length="102" mass="11651">MFQDTIIQSALPDLILSKIPLPFSSSSKLICTKFIKDKNFLPKKNNVIRLLSTLLKSVAFIRYYQSFLLTLIPKNIVTPHFGSWTSDVVRFQTDGNLSVKFI</sequence>
<protein>
    <submittedName>
        <fullName evidence="1">Uncharacterized protein</fullName>
    </submittedName>
</protein>
<dbReference type="Proteomes" id="UP000230069">
    <property type="component" value="Unassembled WGS sequence"/>
</dbReference>
<dbReference type="EMBL" id="KZ305030">
    <property type="protein sequence ID" value="PIA49163.1"/>
    <property type="molecule type" value="Genomic_DNA"/>
</dbReference>
<dbReference type="AlphaFoldDB" id="A0A2G5E055"/>
<gene>
    <name evidence="1" type="ORF">AQUCO_01300195v1</name>
</gene>
<organism evidence="1 2">
    <name type="scientific">Aquilegia coerulea</name>
    <name type="common">Rocky mountain columbine</name>
    <dbReference type="NCBI Taxonomy" id="218851"/>
    <lineage>
        <taxon>Eukaryota</taxon>
        <taxon>Viridiplantae</taxon>
        <taxon>Streptophyta</taxon>
        <taxon>Embryophyta</taxon>
        <taxon>Tracheophyta</taxon>
        <taxon>Spermatophyta</taxon>
        <taxon>Magnoliopsida</taxon>
        <taxon>Ranunculales</taxon>
        <taxon>Ranunculaceae</taxon>
        <taxon>Thalictroideae</taxon>
        <taxon>Aquilegia</taxon>
    </lineage>
</organism>
<evidence type="ECO:0000313" key="1">
    <source>
        <dbReference type="EMBL" id="PIA49163.1"/>
    </source>
</evidence>
<dbReference type="InParanoid" id="A0A2G5E055"/>
<evidence type="ECO:0000313" key="2">
    <source>
        <dbReference type="Proteomes" id="UP000230069"/>
    </source>
</evidence>
<name>A0A2G5E055_AQUCA</name>
<accession>A0A2G5E055</accession>
<keyword evidence="2" id="KW-1185">Reference proteome</keyword>
<reference evidence="1 2" key="1">
    <citation type="submission" date="2017-09" db="EMBL/GenBank/DDBJ databases">
        <title>WGS assembly of Aquilegia coerulea Goldsmith.</title>
        <authorList>
            <person name="Hodges S."/>
            <person name="Kramer E."/>
            <person name="Nordborg M."/>
            <person name="Tomkins J."/>
            <person name="Borevitz J."/>
            <person name="Derieg N."/>
            <person name="Yan J."/>
            <person name="Mihaltcheva S."/>
            <person name="Hayes R.D."/>
            <person name="Rokhsar D."/>
        </authorList>
    </citation>
    <scope>NUCLEOTIDE SEQUENCE [LARGE SCALE GENOMIC DNA]</scope>
    <source>
        <strain evidence="2">cv. Goldsmith</strain>
    </source>
</reference>
<proteinExistence type="predicted"/>